<evidence type="ECO:0008006" key="4">
    <source>
        <dbReference type="Google" id="ProtNLM"/>
    </source>
</evidence>
<dbReference type="EMBL" id="WNZW01000013">
    <property type="protein sequence ID" value="MUG47573.1"/>
    <property type="molecule type" value="Genomic_DNA"/>
</dbReference>
<gene>
    <name evidence="2" type="ORF">GNP95_21715</name>
</gene>
<organism evidence="2 3">
    <name type="scientific">Paenibacillus woosongensis</name>
    <dbReference type="NCBI Taxonomy" id="307580"/>
    <lineage>
        <taxon>Bacteria</taxon>
        <taxon>Bacillati</taxon>
        <taxon>Bacillota</taxon>
        <taxon>Bacilli</taxon>
        <taxon>Bacillales</taxon>
        <taxon>Paenibacillaceae</taxon>
        <taxon>Paenibacillus</taxon>
    </lineage>
</organism>
<dbReference type="Proteomes" id="UP000447876">
    <property type="component" value="Unassembled WGS sequence"/>
</dbReference>
<protein>
    <recommendedName>
        <fullName evidence="4">DUF2975 domain-containing protein</fullName>
    </recommendedName>
</protein>
<keyword evidence="1" id="KW-1133">Transmembrane helix</keyword>
<proteinExistence type="predicted"/>
<dbReference type="RefSeq" id="WP_155612943.1">
    <property type="nucleotide sequence ID" value="NZ_WNZW01000013.1"/>
</dbReference>
<name>A0A7X2Z5X3_9BACL</name>
<accession>A0A7X2Z5X3</accession>
<dbReference type="OrthoDB" id="2626901at2"/>
<feature type="transmembrane region" description="Helical" evidence="1">
    <location>
        <begin position="83"/>
        <end position="106"/>
    </location>
</feature>
<keyword evidence="1" id="KW-0812">Transmembrane</keyword>
<feature type="transmembrane region" description="Helical" evidence="1">
    <location>
        <begin position="118"/>
        <end position="138"/>
    </location>
</feature>
<feature type="transmembrane region" description="Helical" evidence="1">
    <location>
        <begin position="46"/>
        <end position="71"/>
    </location>
</feature>
<dbReference type="AlphaFoldDB" id="A0A7X2Z5X3"/>
<comment type="caution">
    <text evidence="2">The sequence shown here is derived from an EMBL/GenBank/DDBJ whole genome shotgun (WGS) entry which is preliminary data.</text>
</comment>
<keyword evidence="1" id="KW-0472">Membrane</keyword>
<evidence type="ECO:0000313" key="2">
    <source>
        <dbReference type="EMBL" id="MUG47573.1"/>
    </source>
</evidence>
<feature type="transmembrane region" description="Helical" evidence="1">
    <location>
        <begin position="12"/>
        <end position="34"/>
    </location>
</feature>
<reference evidence="2 3" key="1">
    <citation type="submission" date="2019-11" db="EMBL/GenBank/DDBJ databases">
        <title>Draft genome sequences of five Paenibacillus species of dairy origin.</title>
        <authorList>
            <person name="Olajide A.M."/>
            <person name="Chen S."/>
            <person name="Lapointe G."/>
        </authorList>
    </citation>
    <scope>NUCLEOTIDE SEQUENCE [LARGE SCALE GENOMIC DNA]</scope>
    <source>
        <strain evidence="2 3">12CR55</strain>
    </source>
</reference>
<evidence type="ECO:0000313" key="3">
    <source>
        <dbReference type="Proteomes" id="UP000447876"/>
    </source>
</evidence>
<evidence type="ECO:0000256" key="1">
    <source>
        <dbReference type="SAM" id="Phobius"/>
    </source>
</evidence>
<sequence length="153" mass="17091">MSKNSMGERTLLWLVLAGILLVLISILVFAVYTLQSFHFIQLRISSIGSAFAFIGLLLLGIGFLGIIGTMLDSLRRHLFGDRPVWAARVVQEILLIIIFGVMLYMIDQWIDGVEIGNIQTEVLLALFLYVLITLLGKLGDQIKKQDAKNNEEA</sequence>